<keyword evidence="2" id="KW-1185">Reference proteome</keyword>
<protein>
    <submittedName>
        <fullName evidence="1">Uncharacterized protein</fullName>
    </submittedName>
</protein>
<comment type="caution">
    <text evidence="1">The sequence shown here is derived from an EMBL/GenBank/DDBJ whole genome shotgun (WGS) entry which is preliminary data.</text>
</comment>
<reference evidence="1 2" key="1">
    <citation type="submission" date="2024-04" db="EMBL/GenBank/DDBJ databases">
        <title>Tritrichomonas musculus Genome.</title>
        <authorList>
            <person name="Alves-Ferreira E."/>
            <person name="Grigg M."/>
            <person name="Lorenzi H."/>
            <person name="Galac M."/>
        </authorList>
    </citation>
    <scope>NUCLEOTIDE SEQUENCE [LARGE SCALE GENOMIC DNA]</scope>
    <source>
        <strain evidence="1 2">EAF2021</strain>
    </source>
</reference>
<dbReference type="EMBL" id="JAPFFF010000010">
    <property type="protein sequence ID" value="KAK8881125.1"/>
    <property type="molecule type" value="Genomic_DNA"/>
</dbReference>
<sequence>MSEKAEVADTEQLEEIKSEHPAISLDVEVGKPVQLDFSNAPKVDGDELMTAIIFLVNRNESEKGPLTIKVKYSDVESYEGNVNDNKIVVKEEVVATFGENDFDQKEVQYTFTEDHGAEFSAEGIGSCNIIGYFASLNDDEEEEEEEEEAKEEKAE</sequence>
<gene>
    <name evidence="1" type="ORF">M9Y10_003854</name>
</gene>
<organism evidence="1 2">
    <name type="scientific">Tritrichomonas musculus</name>
    <dbReference type="NCBI Taxonomy" id="1915356"/>
    <lineage>
        <taxon>Eukaryota</taxon>
        <taxon>Metamonada</taxon>
        <taxon>Parabasalia</taxon>
        <taxon>Tritrichomonadida</taxon>
        <taxon>Tritrichomonadidae</taxon>
        <taxon>Tritrichomonas</taxon>
    </lineage>
</organism>
<name>A0ABR2JQS6_9EUKA</name>
<proteinExistence type="predicted"/>
<dbReference type="Proteomes" id="UP001470230">
    <property type="component" value="Unassembled WGS sequence"/>
</dbReference>
<accession>A0ABR2JQS6</accession>
<evidence type="ECO:0000313" key="2">
    <source>
        <dbReference type="Proteomes" id="UP001470230"/>
    </source>
</evidence>
<evidence type="ECO:0000313" key="1">
    <source>
        <dbReference type="EMBL" id="KAK8881125.1"/>
    </source>
</evidence>